<dbReference type="EMBL" id="CP060637">
    <property type="protein sequence ID" value="QNM14899.1"/>
    <property type="molecule type" value="Genomic_DNA"/>
</dbReference>
<evidence type="ECO:0000313" key="1">
    <source>
        <dbReference type="EMBL" id="QNM14899.1"/>
    </source>
</evidence>
<keyword evidence="2" id="KW-1185">Reference proteome</keyword>
<name>A0A7G9GVR7_9FUSO</name>
<dbReference type="KEGG" id="fho:H9Q81_08040"/>
<gene>
    <name evidence="1" type="ORF">H9Q81_08040</name>
</gene>
<accession>A0A7G9GVR7</accession>
<proteinExistence type="predicted"/>
<evidence type="ECO:0000313" key="2">
    <source>
        <dbReference type="Proteomes" id="UP000515913"/>
    </source>
</evidence>
<dbReference type="Proteomes" id="UP000515913">
    <property type="component" value="Chromosome"/>
</dbReference>
<dbReference type="RefSeq" id="WP_187422771.1">
    <property type="nucleotide sequence ID" value="NZ_CP060637.1"/>
</dbReference>
<sequence length="200" mass="23622">MFFFSKDVDFKDIAIELDRTMVKKIVPLIEKKNVHSDEVLAKELKNLLPKIRKLRIVTDDGKPTFYYEPQYCYAIGEIFRRQEKFLDAIAWYLMGCTRECDFSSPYMSIAGILKEYGKYKSAFSVYLCAQQLFPKDYKVNLRMAILSYYHLNDGNFVDYLMVAQNSFSDYNGLKYAIRGLYSQIYDLDKMFTEYELRRGA</sequence>
<organism evidence="1 2">
    <name type="scientific">Fusobacterium hominis</name>
    <dbReference type="NCBI Taxonomy" id="2764326"/>
    <lineage>
        <taxon>Bacteria</taxon>
        <taxon>Fusobacteriati</taxon>
        <taxon>Fusobacteriota</taxon>
        <taxon>Fusobacteriia</taxon>
        <taxon>Fusobacteriales</taxon>
        <taxon>Fusobacteriaceae</taxon>
        <taxon>Fusobacterium</taxon>
    </lineage>
</organism>
<dbReference type="SUPFAM" id="SSF48452">
    <property type="entry name" value="TPR-like"/>
    <property type="match status" value="1"/>
</dbReference>
<dbReference type="AlphaFoldDB" id="A0A7G9GVR7"/>
<protein>
    <recommendedName>
        <fullName evidence="3">Tetratricopeptide repeat protein</fullName>
    </recommendedName>
</protein>
<reference evidence="1 2" key="1">
    <citation type="submission" date="2020-08" db="EMBL/GenBank/DDBJ databases">
        <authorList>
            <person name="Liu C."/>
            <person name="Sun Q."/>
        </authorList>
    </citation>
    <scope>NUCLEOTIDE SEQUENCE [LARGE SCALE GENOMIC DNA]</scope>
    <source>
        <strain evidence="1 2">NSJ-57</strain>
    </source>
</reference>
<evidence type="ECO:0008006" key="3">
    <source>
        <dbReference type="Google" id="ProtNLM"/>
    </source>
</evidence>
<dbReference type="Gene3D" id="1.25.40.10">
    <property type="entry name" value="Tetratricopeptide repeat domain"/>
    <property type="match status" value="1"/>
</dbReference>
<dbReference type="InterPro" id="IPR011990">
    <property type="entry name" value="TPR-like_helical_dom_sf"/>
</dbReference>